<sequence>MTSLLVRDATSADAQTCAEIYAPYVAGTAASFETDPPTPAEVARRIAVAQQHHAWLVAERDGAVLGYAYGTDWKSRPAYRWTCETSVYVADGRRGGGVGRTLYDALLARLTVRGFRTVIASMTLPNTASARLHEALGFRPVGVLSRVGWKNGRWHDVALLRCSLGPDPAETDDAPPEPS</sequence>
<dbReference type="PROSITE" id="PS51186">
    <property type="entry name" value="GNAT"/>
    <property type="match status" value="1"/>
</dbReference>
<dbReference type="PANTHER" id="PTHR43072">
    <property type="entry name" value="N-ACETYLTRANSFERASE"/>
    <property type="match status" value="1"/>
</dbReference>
<keyword evidence="2" id="KW-0808">Transferase</keyword>
<name>A0A7W5JWI4_9ACTN</name>
<dbReference type="PANTHER" id="PTHR43072:SF8">
    <property type="entry name" value="ACYLTRANSFERASE FABY-RELATED"/>
    <property type="match status" value="1"/>
</dbReference>
<protein>
    <submittedName>
        <fullName evidence="2">Phosphinothricin acetyltransferase</fullName>
        <ecNumber evidence="2">2.3.1.183</ecNumber>
    </submittedName>
</protein>
<dbReference type="Gene3D" id="3.40.630.30">
    <property type="match status" value="1"/>
</dbReference>
<reference evidence="2 3" key="1">
    <citation type="submission" date="2020-08" db="EMBL/GenBank/DDBJ databases">
        <title>Sequencing the genomes of 1000 actinobacteria strains.</title>
        <authorList>
            <person name="Klenk H.-P."/>
        </authorList>
    </citation>
    <scope>NUCLEOTIDE SEQUENCE [LARGE SCALE GENOMIC DNA]</scope>
    <source>
        <strain evidence="2 3">DSM 11053</strain>
    </source>
</reference>
<proteinExistence type="predicted"/>
<keyword evidence="2" id="KW-0012">Acyltransferase</keyword>
<dbReference type="GO" id="GO:0102971">
    <property type="term" value="F:phosphinothricin N-acetyltransferase activity"/>
    <property type="evidence" value="ECO:0007669"/>
    <property type="project" value="UniProtKB-EC"/>
</dbReference>
<dbReference type="EC" id="2.3.1.183" evidence="2"/>
<dbReference type="InterPro" id="IPR016181">
    <property type="entry name" value="Acyl_CoA_acyltransferase"/>
</dbReference>
<accession>A0A7W5JWI4</accession>
<gene>
    <name evidence="2" type="ORF">FHX39_002434</name>
</gene>
<dbReference type="RefSeq" id="WP_332836799.1">
    <property type="nucleotide sequence ID" value="NZ_JACHZG010000001.1"/>
</dbReference>
<evidence type="ECO:0000259" key="1">
    <source>
        <dbReference type="PROSITE" id="PS51186"/>
    </source>
</evidence>
<dbReference type="SUPFAM" id="SSF55729">
    <property type="entry name" value="Acyl-CoA N-acyltransferases (Nat)"/>
    <property type="match status" value="1"/>
</dbReference>
<keyword evidence="3" id="KW-1185">Reference proteome</keyword>
<organism evidence="2 3">
    <name type="scientific">Microlunatus antarcticus</name>
    <dbReference type="NCBI Taxonomy" id="53388"/>
    <lineage>
        <taxon>Bacteria</taxon>
        <taxon>Bacillati</taxon>
        <taxon>Actinomycetota</taxon>
        <taxon>Actinomycetes</taxon>
        <taxon>Propionibacteriales</taxon>
        <taxon>Propionibacteriaceae</taxon>
        <taxon>Microlunatus</taxon>
    </lineage>
</organism>
<feature type="domain" description="N-acetyltransferase" evidence="1">
    <location>
        <begin position="4"/>
        <end position="165"/>
    </location>
</feature>
<evidence type="ECO:0000313" key="3">
    <source>
        <dbReference type="Proteomes" id="UP000565572"/>
    </source>
</evidence>
<dbReference type="InterPro" id="IPR000182">
    <property type="entry name" value="GNAT_dom"/>
</dbReference>
<dbReference type="EMBL" id="JACHZG010000001">
    <property type="protein sequence ID" value="MBB3327490.1"/>
    <property type="molecule type" value="Genomic_DNA"/>
</dbReference>
<dbReference type="AlphaFoldDB" id="A0A7W5JWI4"/>
<evidence type="ECO:0000313" key="2">
    <source>
        <dbReference type="EMBL" id="MBB3327490.1"/>
    </source>
</evidence>
<comment type="caution">
    <text evidence="2">The sequence shown here is derived from an EMBL/GenBank/DDBJ whole genome shotgun (WGS) entry which is preliminary data.</text>
</comment>
<dbReference type="Proteomes" id="UP000565572">
    <property type="component" value="Unassembled WGS sequence"/>
</dbReference>
<dbReference type="Pfam" id="PF13420">
    <property type="entry name" value="Acetyltransf_4"/>
    <property type="match status" value="1"/>
</dbReference>